<comment type="caution">
    <text evidence="1">The sequence shown here is derived from an EMBL/GenBank/DDBJ whole genome shotgun (WGS) entry which is preliminary data.</text>
</comment>
<keyword evidence="2" id="KW-1185">Reference proteome</keyword>
<sequence>MFSVKRRSALVYKHNKLSRGTGLIHLNFNVLTPNHITNHITNHIPNHIPNHITNHITNHTVLIGNAFIVIAQIVKQS</sequence>
<name>A0A9Q0IV12_9TELE</name>
<evidence type="ECO:0000313" key="1">
    <source>
        <dbReference type="EMBL" id="KAJ3612159.1"/>
    </source>
</evidence>
<accession>A0A9Q0IV12</accession>
<protein>
    <submittedName>
        <fullName evidence="1">Uncharacterized protein</fullName>
    </submittedName>
</protein>
<reference evidence="1" key="1">
    <citation type="submission" date="2022-07" db="EMBL/GenBank/DDBJ databases">
        <title>Chromosome-level genome of Muraenolepis orangiensis.</title>
        <authorList>
            <person name="Kim J."/>
        </authorList>
    </citation>
    <scope>NUCLEOTIDE SEQUENCE</scope>
    <source>
        <strain evidence="1">KU_S4_2022</strain>
        <tissue evidence="1">Muscle</tissue>
    </source>
</reference>
<gene>
    <name evidence="1" type="ORF">NHX12_020436</name>
</gene>
<proteinExistence type="predicted"/>
<dbReference type="Proteomes" id="UP001148018">
    <property type="component" value="Unassembled WGS sequence"/>
</dbReference>
<organism evidence="1 2">
    <name type="scientific">Muraenolepis orangiensis</name>
    <name type="common">Patagonian moray cod</name>
    <dbReference type="NCBI Taxonomy" id="630683"/>
    <lineage>
        <taxon>Eukaryota</taxon>
        <taxon>Metazoa</taxon>
        <taxon>Chordata</taxon>
        <taxon>Craniata</taxon>
        <taxon>Vertebrata</taxon>
        <taxon>Euteleostomi</taxon>
        <taxon>Actinopterygii</taxon>
        <taxon>Neopterygii</taxon>
        <taxon>Teleostei</taxon>
        <taxon>Neoteleostei</taxon>
        <taxon>Acanthomorphata</taxon>
        <taxon>Zeiogadaria</taxon>
        <taxon>Gadariae</taxon>
        <taxon>Gadiformes</taxon>
        <taxon>Muraenolepidoidei</taxon>
        <taxon>Muraenolepididae</taxon>
        <taxon>Muraenolepis</taxon>
    </lineage>
</organism>
<dbReference type="OrthoDB" id="10261951at2759"/>
<dbReference type="EMBL" id="JANIIK010000036">
    <property type="protein sequence ID" value="KAJ3612159.1"/>
    <property type="molecule type" value="Genomic_DNA"/>
</dbReference>
<dbReference type="AlphaFoldDB" id="A0A9Q0IV12"/>
<evidence type="ECO:0000313" key="2">
    <source>
        <dbReference type="Proteomes" id="UP001148018"/>
    </source>
</evidence>